<sequence>MACPQPLVCTSLHHPPDLQPFLRIHEISLQIFLPNLDRLRLALEADQAINPEATDIFFDTRKVLREELQKSFTVLQAAQELADRYFEVLKALSEKKSTQERFFNVNLGALAGMVCSREAQQGMAVFRREFESAITRVTAILNTTKYKKGSKTLLTSTENTQAVSEILTTIDECNELLKQCNREFAKLAKQTRNESSVDSNLPSEEETQLMRAKWQTFLDNIRDVWKHGFTIANQILWPTSDNPPGPSASARRKSPKKVPLWQTLFQRQDKRDLIRLPNTLSGIVGPDTAFGTSPELQMNVTNPVNPTEGLVASGITEDPDIIPTNEHSSKIPFRKRLFLFLAPKFIV</sequence>
<dbReference type="EMBL" id="JABXXO010000009">
    <property type="protein sequence ID" value="KAF7770707.1"/>
    <property type="molecule type" value="Genomic_DNA"/>
</dbReference>
<accession>A0A8H7EZW7</accession>
<proteinExistence type="predicted"/>
<dbReference type="Proteomes" id="UP000629468">
    <property type="component" value="Unassembled WGS sequence"/>
</dbReference>
<feature type="region of interest" description="Disordered" evidence="1">
    <location>
        <begin position="237"/>
        <end position="256"/>
    </location>
</feature>
<gene>
    <name evidence="2" type="ORF">Agabi119p4_6681</name>
</gene>
<evidence type="ECO:0000256" key="1">
    <source>
        <dbReference type="SAM" id="MobiDB-lite"/>
    </source>
</evidence>
<dbReference type="AlphaFoldDB" id="A0A8H7EZW7"/>
<organism evidence="2 3">
    <name type="scientific">Agaricus bisporus var. burnettii</name>
    <dbReference type="NCBI Taxonomy" id="192524"/>
    <lineage>
        <taxon>Eukaryota</taxon>
        <taxon>Fungi</taxon>
        <taxon>Dikarya</taxon>
        <taxon>Basidiomycota</taxon>
        <taxon>Agaricomycotina</taxon>
        <taxon>Agaricomycetes</taxon>
        <taxon>Agaricomycetidae</taxon>
        <taxon>Agaricales</taxon>
        <taxon>Agaricineae</taxon>
        <taxon>Agaricaceae</taxon>
        <taxon>Agaricus</taxon>
    </lineage>
</organism>
<evidence type="ECO:0000313" key="2">
    <source>
        <dbReference type="EMBL" id="KAF7770707.1"/>
    </source>
</evidence>
<protein>
    <submittedName>
        <fullName evidence="2">Uncharacterized protein</fullName>
    </submittedName>
</protein>
<reference evidence="2 3" key="1">
    <citation type="journal article" name="Sci. Rep.">
        <title>Telomere-to-telomere assembled and centromere annotated genomes of the two main subspecies of the button mushroom Agaricus bisporus reveal especially polymorphic chromosome ends.</title>
        <authorList>
            <person name="Sonnenberg A.S.M."/>
            <person name="Sedaghat-Telgerd N."/>
            <person name="Lavrijssen B."/>
            <person name="Ohm R.A."/>
            <person name="Hendrickx P.M."/>
            <person name="Scholtmeijer K."/>
            <person name="Baars J.J.P."/>
            <person name="van Peer A."/>
        </authorList>
    </citation>
    <scope>NUCLEOTIDE SEQUENCE [LARGE SCALE GENOMIC DNA]</scope>
    <source>
        <strain evidence="2 3">H119_p4</strain>
    </source>
</reference>
<comment type="caution">
    <text evidence="2">The sequence shown here is derived from an EMBL/GenBank/DDBJ whole genome shotgun (WGS) entry which is preliminary data.</text>
</comment>
<evidence type="ECO:0000313" key="3">
    <source>
        <dbReference type="Proteomes" id="UP000629468"/>
    </source>
</evidence>
<name>A0A8H7EZW7_AGABI</name>